<keyword evidence="5 8" id="KW-0648">Protein biosynthesis</keyword>
<dbReference type="InterPro" id="IPR020556">
    <property type="entry name" value="Amidase_CS"/>
</dbReference>
<feature type="domain" description="Amidase" evidence="9">
    <location>
        <begin position="56"/>
        <end position="493"/>
    </location>
</feature>
<gene>
    <name evidence="8 10" type="primary">gatA</name>
    <name evidence="10" type="ORF">GCM10009824_12250</name>
</gene>
<evidence type="ECO:0000259" key="9">
    <source>
        <dbReference type="Pfam" id="PF01425"/>
    </source>
</evidence>
<evidence type="ECO:0000256" key="5">
    <source>
        <dbReference type="ARBA" id="ARBA00022917"/>
    </source>
</evidence>
<comment type="subunit">
    <text evidence="8">Heterotrimer of A, B and C subunits.</text>
</comment>
<dbReference type="NCBIfam" id="TIGR00132">
    <property type="entry name" value="gatA"/>
    <property type="match status" value="1"/>
</dbReference>
<dbReference type="Pfam" id="PF01425">
    <property type="entry name" value="Amidase"/>
    <property type="match status" value="1"/>
</dbReference>
<evidence type="ECO:0000256" key="8">
    <source>
        <dbReference type="HAMAP-Rule" id="MF_00120"/>
    </source>
</evidence>
<evidence type="ECO:0000256" key="4">
    <source>
        <dbReference type="ARBA" id="ARBA00022840"/>
    </source>
</evidence>
<proteinExistence type="inferred from homology"/>
<organism evidence="10 11">
    <name type="scientific">Kocuria atrinae</name>
    <dbReference type="NCBI Taxonomy" id="592377"/>
    <lineage>
        <taxon>Bacteria</taxon>
        <taxon>Bacillati</taxon>
        <taxon>Actinomycetota</taxon>
        <taxon>Actinomycetes</taxon>
        <taxon>Micrococcales</taxon>
        <taxon>Micrococcaceae</taxon>
        <taxon>Kocuria</taxon>
    </lineage>
</organism>
<feature type="active site" description="Acyl-ester intermediate" evidence="8">
    <location>
        <position position="195"/>
    </location>
</feature>
<comment type="caution">
    <text evidence="10">The sequence shown here is derived from an EMBL/GenBank/DDBJ whole genome shotgun (WGS) entry which is preliminary data.</text>
</comment>
<dbReference type="HAMAP" id="MF_00120">
    <property type="entry name" value="GatA"/>
    <property type="match status" value="1"/>
</dbReference>
<evidence type="ECO:0000256" key="1">
    <source>
        <dbReference type="ARBA" id="ARBA00008069"/>
    </source>
</evidence>
<reference evidence="10 11" key="1">
    <citation type="journal article" date="2019" name="Int. J. Syst. Evol. Microbiol.">
        <title>The Global Catalogue of Microorganisms (GCM) 10K type strain sequencing project: providing services to taxonomists for standard genome sequencing and annotation.</title>
        <authorList>
            <consortium name="The Broad Institute Genomics Platform"/>
            <consortium name="The Broad Institute Genome Sequencing Center for Infectious Disease"/>
            <person name="Wu L."/>
            <person name="Ma J."/>
        </authorList>
    </citation>
    <scope>NUCLEOTIDE SEQUENCE [LARGE SCALE GENOMIC DNA]</scope>
    <source>
        <strain evidence="10 11">JCM 15914</strain>
    </source>
</reference>
<dbReference type="SUPFAM" id="SSF75304">
    <property type="entry name" value="Amidase signature (AS) enzymes"/>
    <property type="match status" value="1"/>
</dbReference>
<evidence type="ECO:0000256" key="6">
    <source>
        <dbReference type="ARBA" id="ARBA00025295"/>
    </source>
</evidence>
<evidence type="ECO:0000313" key="10">
    <source>
        <dbReference type="EMBL" id="GAA2114757.1"/>
    </source>
</evidence>
<dbReference type="PANTHER" id="PTHR11895">
    <property type="entry name" value="TRANSAMIDASE"/>
    <property type="match status" value="1"/>
</dbReference>
<dbReference type="PROSITE" id="PS00571">
    <property type="entry name" value="AMIDASES"/>
    <property type="match status" value="1"/>
</dbReference>
<dbReference type="PANTHER" id="PTHR11895:SF151">
    <property type="entry name" value="GLUTAMYL-TRNA(GLN) AMIDOTRANSFERASE SUBUNIT A"/>
    <property type="match status" value="1"/>
</dbReference>
<dbReference type="InterPro" id="IPR023631">
    <property type="entry name" value="Amidase_dom"/>
</dbReference>
<evidence type="ECO:0000256" key="3">
    <source>
        <dbReference type="ARBA" id="ARBA00022741"/>
    </source>
</evidence>
<feature type="active site" description="Charge relay system" evidence="8">
    <location>
        <position position="171"/>
    </location>
</feature>
<dbReference type="EMBL" id="BAAAQA010000014">
    <property type="protein sequence ID" value="GAA2114757.1"/>
    <property type="molecule type" value="Genomic_DNA"/>
</dbReference>
<dbReference type="InterPro" id="IPR000120">
    <property type="entry name" value="Amidase"/>
</dbReference>
<dbReference type="InterPro" id="IPR004412">
    <property type="entry name" value="GatA"/>
</dbReference>
<accession>A0ABN2XNQ1</accession>
<evidence type="ECO:0000256" key="7">
    <source>
        <dbReference type="ARBA" id="ARBA00047407"/>
    </source>
</evidence>
<sequence>MSMSERIVELSAADLAAKLASGDVSSVDAVNAHFEQIDATEGQAVDSTDPHTGTDGLNAFLHRNREEALAVAQEVDQARANGEQLHELAGVPIAVKDLIVTKGQPTTAASRMLEGWMSPYDGTVTKKLRAAKMPILGKTNLDEFAMGSSTEHSAFGPTRNPWDLNRIPGGSGGGSAAAVSAFQAPLALGTDTGGSIRQPAAVTGTVGVKPTYGSVSRYGVIAMASSLDQVGPCSRTVLDSALLHEVVAGHDPQDSTSLNDPVGSFAAAARQGAEDGGLKGLRVGVVKQLTGDGFQAGVQQRFNEAVELLQSAGAEVVEVETPNFEYALGAYYLIMSSEVSSNLAKYDGVRFGLRVVPEGNPTIERVMGASRAAGFGDEVKRRIILGTYALSAGYYDAYYGSAQQVRTLVQRDFKAAFEKVDVLISPTAPTTAFKIGGVDESADPMQMYLNDIATIPTNLAGIPAISLPGGLAPEDGLPVGIQFMAPAREDARVYRAGAGLERLLNEKWGGPVWSSRGDVATTVRDFAAGAALGGK</sequence>
<dbReference type="Proteomes" id="UP001500166">
    <property type="component" value="Unassembled WGS sequence"/>
</dbReference>
<feature type="active site" description="Charge relay system" evidence="8">
    <location>
        <position position="96"/>
    </location>
</feature>
<evidence type="ECO:0000256" key="2">
    <source>
        <dbReference type="ARBA" id="ARBA00022598"/>
    </source>
</evidence>
<name>A0ABN2XNQ1_9MICC</name>
<dbReference type="Gene3D" id="3.90.1300.10">
    <property type="entry name" value="Amidase signature (AS) domain"/>
    <property type="match status" value="1"/>
</dbReference>
<protein>
    <recommendedName>
        <fullName evidence="8">Glutamyl-tRNA(Gln) amidotransferase subunit A</fullName>
        <shortName evidence="8">Glu-ADT subunit A</shortName>
        <ecNumber evidence="8">6.3.5.7</ecNumber>
    </recommendedName>
</protein>
<dbReference type="EC" id="6.3.5.7" evidence="8"/>
<evidence type="ECO:0000313" key="11">
    <source>
        <dbReference type="Proteomes" id="UP001500166"/>
    </source>
</evidence>
<keyword evidence="11" id="KW-1185">Reference proteome</keyword>
<comment type="catalytic activity">
    <reaction evidence="7 8">
        <text>L-glutamyl-tRNA(Gln) + L-glutamine + ATP + H2O = L-glutaminyl-tRNA(Gln) + L-glutamate + ADP + phosphate + H(+)</text>
        <dbReference type="Rhea" id="RHEA:17521"/>
        <dbReference type="Rhea" id="RHEA-COMP:9681"/>
        <dbReference type="Rhea" id="RHEA-COMP:9684"/>
        <dbReference type="ChEBI" id="CHEBI:15377"/>
        <dbReference type="ChEBI" id="CHEBI:15378"/>
        <dbReference type="ChEBI" id="CHEBI:29985"/>
        <dbReference type="ChEBI" id="CHEBI:30616"/>
        <dbReference type="ChEBI" id="CHEBI:43474"/>
        <dbReference type="ChEBI" id="CHEBI:58359"/>
        <dbReference type="ChEBI" id="CHEBI:78520"/>
        <dbReference type="ChEBI" id="CHEBI:78521"/>
        <dbReference type="ChEBI" id="CHEBI:456216"/>
        <dbReference type="EC" id="6.3.5.7"/>
    </reaction>
</comment>
<comment type="function">
    <text evidence="6 8">Allows the formation of correctly charged Gln-tRNA(Gln) through the transamidation of misacylated Glu-tRNA(Gln) in organisms which lack glutaminyl-tRNA synthetase. The reaction takes place in the presence of glutamine and ATP through an activated gamma-phospho-Glu-tRNA(Gln).</text>
</comment>
<keyword evidence="2 8" id="KW-0436">Ligase</keyword>
<comment type="similarity">
    <text evidence="1 8">Belongs to the amidase family. GatA subfamily.</text>
</comment>
<keyword evidence="3 8" id="KW-0547">Nucleotide-binding</keyword>
<dbReference type="InterPro" id="IPR036928">
    <property type="entry name" value="AS_sf"/>
</dbReference>
<keyword evidence="4 8" id="KW-0067">ATP-binding</keyword>